<accession>A0ABR0SHF2</accession>
<dbReference type="Gene3D" id="3.50.50.60">
    <property type="entry name" value="FAD/NAD(P)-binding domain"/>
    <property type="match status" value="1"/>
</dbReference>
<comment type="similarity">
    <text evidence="1 2">Belongs to the GMC oxidoreductase family.</text>
</comment>
<dbReference type="InterPro" id="IPR012132">
    <property type="entry name" value="GMC_OxRdtase"/>
</dbReference>
<proteinExistence type="inferred from homology"/>
<keyword evidence="2" id="KW-0274">FAD</keyword>
<keyword evidence="2" id="KW-0285">Flavoprotein</keyword>
<dbReference type="SUPFAM" id="SSF54373">
    <property type="entry name" value="FAD-linked reductases, C-terminal domain"/>
    <property type="match status" value="1"/>
</dbReference>
<evidence type="ECO:0000313" key="6">
    <source>
        <dbReference type="Proteomes" id="UP001338125"/>
    </source>
</evidence>
<evidence type="ECO:0000259" key="3">
    <source>
        <dbReference type="PROSITE" id="PS00623"/>
    </source>
</evidence>
<dbReference type="Pfam" id="PF00732">
    <property type="entry name" value="GMC_oxred_N"/>
    <property type="match status" value="1"/>
</dbReference>
<dbReference type="Proteomes" id="UP001338125">
    <property type="component" value="Unassembled WGS sequence"/>
</dbReference>
<organism evidence="5 6">
    <name type="scientific">Cladobotryum mycophilum</name>
    <dbReference type="NCBI Taxonomy" id="491253"/>
    <lineage>
        <taxon>Eukaryota</taxon>
        <taxon>Fungi</taxon>
        <taxon>Dikarya</taxon>
        <taxon>Ascomycota</taxon>
        <taxon>Pezizomycotina</taxon>
        <taxon>Sordariomycetes</taxon>
        <taxon>Hypocreomycetidae</taxon>
        <taxon>Hypocreales</taxon>
        <taxon>Hypocreaceae</taxon>
        <taxon>Cladobotryum</taxon>
    </lineage>
</organism>
<dbReference type="InterPro" id="IPR007867">
    <property type="entry name" value="GMC_OxRtase_C"/>
</dbReference>
<name>A0ABR0SHF2_9HYPO</name>
<dbReference type="EMBL" id="JAVFKD010000014">
    <property type="protein sequence ID" value="KAK5991587.1"/>
    <property type="molecule type" value="Genomic_DNA"/>
</dbReference>
<dbReference type="PROSITE" id="PS00623">
    <property type="entry name" value="GMC_OXRED_1"/>
    <property type="match status" value="1"/>
</dbReference>
<feature type="domain" description="Glucose-methanol-choline oxidoreductase N-terminal" evidence="4">
    <location>
        <begin position="283"/>
        <end position="297"/>
    </location>
</feature>
<reference evidence="5 6" key="1">
    <citation type="submission" date="2024-01" db="EMBL/GenBank/DDBJ databases">
        <title>Complete genome of Cladobotryum mycophilum ATHUM6906.</title>
        <authorList>
            <person name="Christinaki A.C."/>
            <person name="Myridakis A.I."/>
            <person name="Kouvelis V.N."/>
        </authorList>
    </citation>
    <scope>NUCLEOTIDE SEQUENCE [LARGE SCALE GENOMIC DNA]</scope>
    <source>
        <strain evidence="5 6">ATHUM6906</strain>
    </source>
</reference>
<dbReference type="Pfam" id="PF05199">
    <property type="entry name" value="GMC_oxred_C"/>
    <property type="match status" value="1"/>
</dbReference>
<sequence length="616" mass="66773">MPISSLEDFLKVQYDYLIVGGGTSGLVLAARLTEDPTVTVGVLEAGKPFLDDENVASMVGTGAMLHNPEYDWTFKTVPQNHNANRVHHISRGKMLGGSSAINFMAFVRPSAEDIDSWSSQAPGWSWDTLEPYYRKFESVQADQAPGKRPEYFTLDMKHHGETGPLQVSWPPSTSAVDLDVVRAIGEVAISSRGTDPYDGKHLGFAQHLAAVDRRDGRVSRSYSASGYLKPVMGHPNLHILTEASACQILMDITPAVQARGVKFLHGGQEHEALAAKEIILSAGSIQSPQLLELSGIGNPGALKAAGIECVVELPEVGENLQEHPLTVVTYELTEGPQHVLLDSLFSNPDVLNAEAKKLQETQDGLLSGGHGLIGFIPYATQVSEERLESTLASISATQSKLTTTYLREQSERVARNLRNPQAPAIEMVGMPCNFDLVNGHGDQSKIIAGPPKGSNDCFSLIASSMYVLSRGSTHIQETRAPGKGLETVTPRIDLGFLEHPADVDVLAAAVTTADRAFRSKHLSGRTARRVMPPPEVDLEDPAQARRYARENVMIFNHSLGTCAMGRVVDERLRVKGVARLRVVDCSVIPDQISANPMATVYAVAERAADLIREDKL</sequence>
<keyword evidence="6" id="KW-1185">Reference proteome</keyword>
<dbReference type="PANTHER" id="PTHR11552:SF210">
    <property type="entry name" value="GLUCOSE-METHANOL-CHOLINE OXIDOREDUCTASE N-TERMINAL DOMAIN-CONTAINING PROTEIN-RELATED"/>
    <property type="match status" value="1"/>
</dbReference>
<dbReference type="SUPFAM" id="SSF51905">
    <property type="entry name" value="FAD/NAD(P)-binding domain"/>
    <property type="match status" value="1"/>
</dbReference>
<comment type="caution">
    <text evidence="5">The sequence shown here is derived from an EMBL/GenBank/DDBJ whole genome shotgun (WGS) entry which is preliminary data.</text>
</comment>
<evidence type="ECO:0000256" key="2">
    <source>
        <dbReference type="RuleBase" id="RU003968"/>
    </source>
</evidence>
<dbReference type="InterPro" id="IPR000172">
    <property type="entry name" value="GMC_OxRdtase_N"/>
</dbReference>
<evidence type="ECO:0000259" key="4">
    <source>
        <dbReference type="PROSITE" id="PS00624"/>
    </source>
</evidence>
<dbReference type="Gene3D" id="3.30.560.10">
    <property type="entry name" value="Glucose Oxidase, domain 3"/>
    <property type="match status" value="1"/>
</dbReference>
<dbReference type="PANTHER" id="PTHR11552">
    <property type="entry name" value="GLUCOSE-METHANOL-CHOLINE GMC OXIDOREDUCTASE"/>
    <property type="match status" value="1"/>
</dbReference>
<evidence type="ECO:0000313" key="5">
    <source>
        <dbReference type="EMBL" id="KAK5991587.1"/>
    </source>
</evidence>
<gene>
    <name evidence="5" type="ORF">PT974_09872</name>
</gene>
<dbReference type="PIRSF" id="PIRSF000137">
    <property type="entry name" value="Alcohol_oxidase"/>
    <property type="match status" value="1"/>
</dbReference>
<protein>
    <submittedName>
        <fullName evidence="5">Dehydrogenase citC</fullName>
    </submittedName>
</protein>
<dbReference type="PROSITE" id="PS00624">
    <property type="entry name" value="GMC_OXRED_2"/>
    <property type="match status" value="1"/>
</dbReference>
<evidence type="ECO:0000256" key="1">
    <source>
        <dbReference type="ARBA" id="ARBA00010790"/>
    </source>
</evidence>
<dbReference type="InterPro" id="IPR036188">
    <property type="entry name" value="FAD/NAD-bd_sf"/>
</dbReference>
<feature type="domain" description="Glucose-methanol-choline oxidoreductase N-terminal" evidence="3">
    <location>
        <begin position="92"/>
        <end position="115"/>
    </location>
</feature>